<dbReference type="AlphaFoldDB" id="A0A1R2BJL4"/>
<dbReference type="InterPro" id="IPR039477">
    <property type="entry name" value="ILEI/PANDER_dom"/>
</dbReference>
<protein>
    <recommendedName>
        <fullName evidence="2">ILEI/PANDER domain-containing protein</fullName>
    </recommendedName>
</protein>
<evidence type="ECO:0000256" key="1">
    <source>
        <dbReference type="SAM" id="SignalP"/>
    </source>
</evidence>
<feature type="chain" id="PRO_5012571142" description="ILEI/PANDER domain-containing protein" evidence="1">
    <location>
        <begin position="17"/>
        <end position="342"/>
    </location>
</feature>
<feature type="domain" description="ILEI/PANDER" evidence="2">
    <location>
        <begin position="177"/>
        <end position="246"/>
    </location>
</feature>
<sequence length="342" mass="39847">MIFLLLSLFLPILARFQPTCSFIEVPIWVSLRLNSTIGRFEWELPYLEDTIILHELQYATPSSQWCNSLSIGMINWNNPTAIISDFLIDSYWTSYTTIYTGVFRSAWIQLLEGMIYKFRVRSQSLHCGYSGWSEIKYLSTPKNLTAYIEVQGTSYYNPLDTYIKLNGTILYKGSFTGFILSVINRCSLQQVFQEIYDTYSNNTQADMLAEKIRSYDSNHIIIIASSYAWEPYFNKNLAHALTELGGYLTLPFTKPIPIIPIYKTEEETVIGHPYAFIGIPGQRYITGQNFEVLRNSTNYFNYDDTIHNAIPTARIRVNLVFDTYRQFYMLENNHRIFRMNKV</sequence>
<evidence type="ECO:0000313" key="4">
    <source>
        <dbReference type="Proteomes" id="UP000187209"/>
    </source>
</evidence>
<keyword evidence="1" id="KW-0732">Signal</keyword>
<name>A0A1R2BJL4_9CILI</name>
<organism evidence="3 4">
    <name type="scientific">Stentor coeruleus</name>
    <dbReference type="NCBI Taxonomy" id="5963"/>
    <lineage>
        <taxon>Eukaryota</taxon>
        <taxon>Sar</taxon>
        <taxon>Alveolata</taxon>
        <taxon>Ciliophora</taxon>
        <taxon>Postciliodesmatophora</taxon>
        <taxon>Heterotrichea</taxon>
        <taxon>Heterotrichida</taxon>
        <taxon>Stentoridae</taxon>
        <taxon>Stentor</taxon>
    </lineage>
</organism>
<evidence type="ECO:0000259" key="2">
    <source>
        <dbReference type="Pfam" id="PF15711"/>
    </source>
</evidence>
<evidence type="ECO:0000313" key="3">
    <source>
        <dbReference type="EMBL" id="OMJ76959.1"/>
    </source>
</evidence>
<dbReference type="Pfam" id="PF15711">
    <property type="entry name" value="ILEI"/>
    <property type="match status" value="1"/>
</dbReference>
<feature type="signal peptide" evidence="1">
    <location>
        <begin position="1"/>
        <end position="16"/>
    </location>
</feature>
<accession>A0A1R2BJL4</accession>
<comment type="caution">
    <text evidence="3">The sequence shown here is derived from an EMBL/GenBank/DDBJ whole genome shotgun (WGS) entry which is preliminary data.</text>
</comment>
<dbReference type="OrthoDB" id="10492627at2759"/>
<proteinExistence type="predicted"/>
<gene>
    <name evidence="3" type="ORF">SteCoe_23543</name>
</gene>
<dbReference type="Proteomes" id="UP000187209">
    <property type="component" value="Unassembled WGS sequence"/>
</dbReference>
<keyword evidence="4" id="KW-1185">Reference proteome</keyword>
<reference evidence="3 4" key="1">
    <citation type="submission" date="2016-11" db="EMBL/GenBank/DDBJ databases">
        <title>The macronuclear genome of Stentor coeruleus: a giant cell with tiny introns.</title>
        <authorList>
            <person name="Slabodnick M."/>
            <person name="Ruby J.G."/>
            <person name="Reiff S.B."/>
            <person name="Swart E.C."/>
            <person name="Gosai S."/>
            <person name="Prabakaran S."/>
            <person name="Witkowska E."/>
            <person name="Larue G.E."/>
            <person name="Fisher S."/>
            <person name="Freeman R.M."/>
            <person name="Gunawardena J."/>
            <person name="Chu W."/>
            <person name="Stover N.A."/>
            <person name="Gregory B.D."/>
            <person name="Nowacki M."/>
            <person name="Derisi J."/>
            <person name="Roy S.W."/>
            <person name="Marshall W.F."/>
            <person name="Sood P."/>
        </authorList>
    </citation>
    <scope>NUCLEOTIDE SEQUENCE [LARGE SCALE GENOMIC DNA]</scope>
    <source>
        <strain evidence="3">WM001</strain>
    </source>
</reference>
<dbReference type="EMBL" id="MPUH01000601">
    <property type="protein sequence ID" value="OMJ76959.1"/>
    <property type="molecule type" value="Genomic_DNA"/>
</dbReference>